<evidence type="ECO:0000259" key="1">
    <source>
        <dbReference type="Pfam" id="PF13649"/>
    </source>
</evidence>
<keyword evidence="2" id="KW-0808">Transferase</keyword>
<gene>
    <name evidence="2" type="ORF">FHU33_4267</name>
</gene>
<dbReference type="InterPro" id="IPR029063">
    <property type="entry name" value="SAM-dependent_MTases_sf"/>
</dbReference>
<reference evidence="2 3" key="1">
    <citation type="submission" date="2019-06" db="EMBL/GenBank/DDBJ databases">
        <title>Sequencing the genomes of 1000 actinobacteria strains.</title>
        <authorList>
            <person name="Klenk H.-P."/>
        </authorList>
    </citation>
    <scope>NUCLEOTIDE SEQUENCE [LARGE SCALE GENOMIC DNA]</scope>
    <source>
        <strain evidence="2 3">DSM 46837</strain>
    </source>
</reference>
<dbReference type="AlphaFoldDB" id="A0A543P0I2"/>
<proteinExistence type="predicted"/>
<dbReference type="GO" id="GO:0008168">
    <property type="term" value="F:methyltransferase activity"/>
    <property type="evidence" value="ECO:0007669"/>
    <property type="project" value="UniProtKB-KW"/>
</dbReference>
<protein>
    <submittedName>
        <fullName evidence="2">Magnesium-protoporphyrin O-methyltransferase</fullName>
    </submittedName>
</protein>
<keyword evidence="3" id="KW-1185">Reference proteome</keyword>
<dbReference type="SUPFAM" id="SSF53335">
    <property type="entry name" value="S-adenosyl-L-methionine-dependent methyltransferases"/>
    <property type="match status" value="1"/>
</dbReference>
<comment type="caution">
    <text evidence="2">The sequence shown here is derived from an EMBL/GenBank/DDBJ whole genome shotgun (WGS) entry which is preliminary data.</text>
</comment>
<dbReference type="Pfam" id="PF13649">
    <property type="entry name" value="Methyltransf_25"/>
    <property type="match status" value="1"/>
</dbReference>
<dbReference type="GO" id="GO:0032259">
    <property type="term" value="P:methylation"/>
    <property type="evidence" value="ECO:0007669"/>
    <property type="project" value="UniProtKB-KW"/>
</dbReference>
<dbReference type="InterPro" id="IPR041698">
    <property type="entry name" value="Methyltransf_25"/>
</dbReference>
<keyword evidence="2" id="KW-0489">Methyltransferase</keyword>
<evidence type="ECO:0000313" key="2">
    <source>
        <dbReference type="EMBL" id="TQN37607.1"/>
    </source>
</evidence>
<accession>A0A543P0I2</accession>
<dbReference type="EMBL" id="VFQE01000002">
    <property type="protein sequence ID" value="TQN37607.1"/>
    <property type="molecule type" value="Genomic_DNA"/>
</dbReference>
<evidence type="ECO:0000313" key="3">
    <source>
        <dbReference type="Proteomes" id="UP000319865"/>
    </source>
</evidence>
<sequence>MAGCCDPRGCDRMFDDRFARRMATRYRKRGLDKTARRMVALLTGNGVRDATVLEIGGGVGEIGLELLHQGAATVTNLELSPNYQQEAAALAAEAGVTGRTVHRLVDISADPAAVEPADIVVLHRVVCCYPDYATLLGVAADHARRQLILSFPPRNFASRAFVATQNTLLRLSDRQFRTFAHPPGAMLAVLADHGMRPAEAHRGPLWQIAAASR</sequence>
<organism evidence="2 3">
    <name type="scientific">Blastococcus colisei</name>
    <dbReference type="NCBI Taxonomy" id="1564162"/>
    <lineage>
        <taxon>Bacteria</taxon>
        <taxon>Bacillati</taxon>
        <taxon>Actinomycetota</taxon>
        <taxon>Actinomycetes</taxon>
        <taxon>Geodermatophilales</taxon>
        <taxon>Geodermatophilaceae</taxon>
        <taxon>Blastococcus</taxon>
    </lineage>
</organism>
<name>A0A543P0I2_9ACTN</name>
<dbReference type="Gene3D" id="3.40.50.150">
    <property type="entry name" value="Vaccinia Virus protein VP39"/>
    <property type="match status" value="1"/>
</dbReference>
<dbReference type="Proteomes" id="UP000319865">
    <property type="component" value="Unassembled WGS sequence"/>
</dbReference>
<feature type="domain" description="Methyltransferase" evidence="1">
    <location>
        <begin position="52"/>
        <end position="136"/>
    </location>
</feature>
<dbReference type="OrthoDB" id="1550779at2"/>